<evidence type="ECO:0000256" key="1">
    <source>
        <dbReference type="ARBA" id="ARBA00004141"/>
    </source>
</evidence>
<dbReference type="SUPFAM" id="SSF103473">
    <property type="entry name" value="MFS general substrate transporter"/>
    <property type="match status" value="1"/>
</dbReference>
<comment type="caution">
    <text evidence="8">The sequence shown here is derived from an EMBL/GenBank/DDBJ whole genome shotgun (WGS) entry which is preliminary data.</text>
</comment>
<keyword evidence="2 6" id="KW-0812">Transmembrane</keyword>
<dbReference type="InterPro" id="IPR020846">
    <property type="entry name" value="MFS_dom"/>
</dbReference>
<evidence type="ECO:0000313" key="9">
    <source>
        <dbReference type="Proteomes" id="UP000186601"/>
    </source>
</evidence>
<evidence type="ECO:0000313" key="8">
    <source>
        <dbReference type="EMBL" id="PSS29862.1"/>
    </source>
</evidence>
<reference evidence="8 9" key="1">
    <citation type="submission" date="2018-02" db="EMBL/GenBank/DDBJ databases">
        <title>Genome sequence of the basidiomycete white-rot fungus Phlebia centrifuga.</title>
        <authorList>
            <person name="Granchi Z."/>
            <person name="Peng M."/>
            <person name="de Vries R.P."/>
            <person name="Hilden K."/>
            <person name="Makela M.R."/>
            <person name="Grigoriev I."/>
            <person name="Riley R."/>
        </authorList>
    </citation>
    <scope>NUCLEOTIDE SEQUENCE [LARGE SCALE GENOMIC DNA]</scope>
    <source>
        <strain evidence="8 9">FBCC195</strain>
    </source>
</reference>
<protein>
    <recommendedName>
        <fullName evidence="7">Major facilitator superfamily (MFS) profile domain-containing protein</fullName>
    </recommendedName>
</protein>
<evidence type="ECO:0000256" key="2">
    <source>
        <dbReference type="ARBA" id="ARBA00022692"/>
    </source>
</evidence>
<dbReference type="FunFam" id="1.20.1250.20:FF:000011">
    <property type="entry name" value="MFS multidrug transporter, putative"/>
    <property type="match status" value="1"/>
</dbReference>
<evidence type="ECO:0000256" key="4">
    <source>
        <dbReference type="ARBA" id="ARBA00023136"/>
    </source>
</evidence>
<accession>A0A2R6RIL0</accession>
<keyword evidence="9" id="KW-1185">Reference proteome</keyword>
<feature type="compositionally biased region" description="Polar residues" evidence="5">
    <location>
        <begin position="41"/>
        <end position="56"/>
    </location>
</feature>
<dbReference type="NCBIfam" id="TIGR00880">
    <property type="entry name" value="2_A_01_02"/>
    <property type="match status" value="1"/>
</dbReference>
<dbReference type="AlphaFoldDB" id="A0A2R6RIL0"/>
<feature type="transmembrane region" description="Helical" evidence="6">
    <location>
        <begin position="268"/>
        <end position="289"/>
    </location>
</feature>
<feature type="transmembrane region" description="Helical" evidence="6">
    <location>
        <begin position="242"/>
        <end position="261"/>
    </location>
</feature>
<evidence type="ECO:0000256" key="6">
    <source>
        <dbReference type="SAM" id="Phobius"/>
    </source>
</evidence>
<sequence>MPVPELIRDSFIGQLVYYGSGRRLFQYPEDQPNFSLPIQHQKDLSGSNSETATLADNSKPRSDEKNIVTEKRESTVSAVERPPLEESTVGQEILRSPSRDVEKGRLAEEQRRFTEEFHTPNLVHWYGPDDQENPQNWSFLKKCFVTFDICLLTFSIYIGSAIYAPGIEALSLQFGVSPVAGTLGLTLFVVGYGVGPMFLSPLSEIPQLGRTTVYIVSLLIFVVLQVPTALSKNLGALLPLRFLAGFVGSPALATGGASLIDMWAAEDWAVVIGLWSLAAVCGPVLGPLIGGFAAQAEGWTWTIWILLWLSGAALAFLAFFLPETSAQAILYRRATRLRRLTGNADLRSQGELDSAHLTVSEMTQTALIRPFVLSFTEPIVACWNLYIALVYGILYIFIESFRVVFMETHGFNIGENGLAFLGLFVGAVAAYIGLLPYAILKLKPMFKNGPENFIPESRLPIAMVGAIFLPISMFWFGWTSGANVHWIVPIIGSGFFSFGTFLLFQAGLK</sequence>
<feature type="transmembrane region" description="Helical" evidence="6">
    <location>
        <begin position="211"/>
        <end position="230"/>
    </location>
</feature>
<dbReference type="InterPro" id="IPR036259">
    <property type="entry name" value="MFS_trans_sf"/>
</dbReference>
<dbReference type="OrthoDB" id="3357846at2759"/>
<gene>
    <name evidence="8" type="ORF">PHLCEN_2v2655</name>
</gene>
<dbReference type="InterPro" id="IPR001958">
    <property type="entry name" value="Tet-R_TetA/multi-R_MdtG-like"/>
</dbReference>
<feature type="transmembrane region" description="Helical" evidence="6">
    <location>
        <begin position="379"/>
        <end position="398"/>
    </location>
</feature>
<feature type="compositionally biased region" description="Basic and acidic residues" evidence="5">
    <location>
        <begin position="58"/>
        <end position="74"/>
    </location>
</feature>
<keyword evidence="4 6" id="KW-0472">Membrane</keyword>
<organism evidence="8 9">
    <name type="scientific">Hermanssonia centrifuga</name>
    <dbReference type="NCBI Taxonomy" id="98765"/>
    <lineage>
        <taxon>Eukaryota</taxon>
        <taxon>Fungi</taxon>
        <taxon>Dikarya</taxon>
        <taxon>Basidiomycota</taxon>
        <taxon>Agaricomycotina</taxon>
        <taxon>Agaricomycetes</taxon>
        <taxon>Polyporales</taxon>
        <taxon>Meruliaceae</taxon>
        <taxon>Hermanssonia</taxon>
    </lineage>
</organism>
<dbReference type="GO" id="GO:0015244">
    <property type="term" value="F:fluconazole transmembrane transporter activity"/>
    <property type="evidence" value="ECO:0007669"/>
    <property type="project" value="TreeGrafter"/>
</dbReference>
<dbReference type="InterPro" id="IPR011701">
    <property type="entry name" value="MFS"/>
</dbReference>
<feature type="transmembrane region" description="Helical" evidence="6">
    <location>
        <begin position="484"/>
        <end position="504"/>
    </location>
</feature>
<dbReference type="Gene3D" id="1.20.1250.20">
    <property type="entry name" value="MFS general substrate transporter like domains"/>
    <property type="match status" value="1"/>
</dbReference>
<dbReference type="EMBL" id="MLYV02000249">
    <property type="protein sequence ID" value="PSS29862.1"/>
    <property type="molecule type" value="Genomic_DNA"/>
</dbReference>
<dbReference type="PANTHER" id="PTHR23502:SF23">
    <property type="entry name" value="FLUCONAZOLE RESISTANCE PROTEIN 1"/>
    <property type="match status" value="1"/>
</dbReference>
<feature type="transmembrane region" description="Helical" evidence="6">
    <location>
        <begin position="301"/>
        <end position="322"/>
    </location>
</feature>
<dbReference type="GO" id="GO:1990961">
    <property type="term" value="P:xenobiotic detoxification by transmembrane export across the plasma membrane"/>
    <property type="evidence" value="ECO:0007669"/>
    <property type="project" value="TreeGrafter"/>
</dbReference>
<feature type="region of interest" description="Disordered" evidence="5">
    <location>
        <begin position="41"/>
        <end position="81"/>
    </location>
</feature>
<keyword evidence="3 6" id="KW-1133">Transmembrane helix</keyword>
<dbReference type="PANTHER" id="PTHR23502">
    <property type="entry name" value="MAJOR FACILITATOR SUPERFAMILY"/>
    <property type="match status" value="1"/>
</dbReference>
<evidence type="ECO:0000259" key="7">
    <source>
        <dbReference type="PROSITE" id="PS50850"/>
    </source>
</evidence>
<dbReference type="GO" id="GO:0042910">
    <property type="term" value="F:xenobiotic transmembrane transporter activity"/>
    <property type="evidence" value="ECO:0007669"/>
    <property type="project" value="InterPro"/>
</dbReference>
<feature type="transmembrane region" description="Helical" evidence="6">
    <location>
        <begin position="176"/>
        <end position="199"/>
    </location>
</feature>
<dbReference type="GO" id="GO:0005886">
    <property type="term" value="C:plasma membrane"/>
    <property type="evidence" value="ECO:0007669"/>
    <property type="project" value="UniProtKB-ARBA"/>
</dbReference>
<dbReference type="Proteomes" id="UP000186601">
    <property type="component" value="Unassembled WGS sequence"/>
</dbReference>
<name>A0A2R6RIL0_9APHY</name>
<feature type="transmembrane region" description="Helical" evidence="6">
    <location>
        <begin position="143"/>
        <end position="164"/>
    </location>
</feature>
<feature type="transmembrane region" description="Helical" evidence="6">
    <location>
        <begin position="418"/>
        <end position="440"/>
    </location>
</feature>
<feature type="domain" description="Major facilitator superfamily (MFS) profile" evidence="7">
    <location>
        <begin position="145"/>
        <end position="509"/>
    </location>
</feature>
<proteinExistence type="predicted"/>
<dbReference type="Pfam" id="PF07690">
    <property type="entry name" value="MFS_1"/>
    <property type="match status" value="1"/>
</dbReference>
<evidence type="ECO:0000256" key="3">
    <source>
        <dbReference type="ARBA" id="ARBA00022989"/>
    </source>
</evidence>
<evidence type="ECO:0000256" key="5">
    <source>
        <dbReference type="SAM" id="MobiDB-lite"/>
    </source>
</evidence>
<feature type="transmembrane region" description="Helical" evidence="6">
    <location>
        <begin position="461"/>
        <end position="478"/>
    </location>
</feature>
<dbReference type="CDD" id="cd17323">
    <property type="entry name" value="MFS_Tpo1_MDR_like"/>
    <property type="match status" value="1"/>
</dbReference>
<comment type="subcellular location">
    <subcellularLocation>
        <location evidence="1">Membrane</location>
        <topology evidence="1">Multi-pass membrane protein</topology>
    </subcellularLocation>
</comment>
<dbReference type="STRING" id="98765.A0A2R6RIL0"/>
<dbReference type="PROSITE" id="PS50850">
    <property type="entry name" value="MFS"/>
    <property type="match status" value="1"/>
</dbReference>